<protein>
    <recommendedName>
        <fullName evidence="4">LSM domain-containing protein</fullName>
    </recommendedName>
</protein>
<dbReference type="EnsemblMetazoa" id="XM_022803533">
    <property type="protein sequence ID" value="XP_022659268"/>
    <property type="gene ID" value="LOC111249535"/>
</dbReference>
<dbReference type="OMA" id="RSMMGGM"/>
<dbReference type="GO" id="GO:0006398">
    <property type="term" value="P:mRNA 3'-end processing by stem-loop binding and cleavage"/>
    <property type="evidence" value="ECO:0007669"/>
    <property type="project" value="TreeGrafter"/>
</dbReference>
<evidence type="ECO:0008006" key="4">
    <source>
        <dbReference type="Google" id="ProtNLM"/>
    </source>
</evidence>
<dbReference type="SUPFAM" id="SSF50182">
    <property type="entry name" value="Sm-like ribonucleoproteins"/>
    <property type="match status" value="1"/>
</dbReference>
<dbReference type="GeneID" id="111249535"/>
<keyword evidence="3" id="KW-1185">Reference proteome</keyword>
<dbReference type="KEGG" id="vde:111249535"/>
<dbReference type="Gene3D" id="2.30.30.100">
    <property type="match status" value="1"/>
</dbReference>
<evidence type="ECO:0000256" key="1">
    <source>
        <dbReference type="SAM" id="MobiDB-lite"/>
    </source>
</evidence>
<name>A0A7M7JZI2_VARDE</name>
<proteinExistence type="predicted"/>
<dbReference type="InterPro" id="IPR010920">
    <property type="entry name" value="LSM_dom_sf"/>
</dbReference>
<sequence>MVEQQDLTKPIVDPILLLVEGSAKLPPSVNDLTPVDSLEEFDKVCTINVRALLSQQDLDKIDNDRRLKNSEENQATNVKVNKKQKQTLLTKINDQWSYGPISILHRALTQRLRIKVWVRNHTTVRSILIGFVAAFDKHLNIALVDVDELVLLRPATIKCPTLTPLEQLTKLEVSHNEQAFLTSANLEISKQISSDCSSTSVSSDSGKITGTLATTSATDLASILPCANAANTNQDSICENSERNATKAVESSPDTASKLTKPSQRKRRLRNELLQTKDFQRFVPQLFIRGENVVLVTFADANSTKNKSESYTSLQYEQMLSSSAV</sequence>
<dbReference type="InParanoid" id="A0A7M7JZI2"/>
<dbReference type="PANTHER" id="PTHR21415">
    <property type="entry name" value="U7 SNRNA-ASSOCIATED SM-LIKE PROTEIN LSM11"/>
    <property type="match status" value="1"/>
</dbReference>
<dbReference type="Proteomes" id="UP000594260">
    <property type="component" value="Unplaced"/>
</dbReference>
<dbReference type="GO" id="GO:0071209">
    <property type="term" value="F:U7 snRNA binding"/>
    <property type="evidence" value="ECO:0007669"/>
    <property type="project" value="InterPro"/>
</dbReference>
<dbReference type="InterPro" id="IPR039267">
    <property type="entry name" value="Lsm11"/>
</dbReference>
<accession>A0A7M7JZI2</accession>
<dbReference type="GO" id="GO:0005683">
    <property type="term" value="C:U7 snRNP"/>
    <property type="evidence" value="ECO:0007669"/>
    <property type="project" value="TreeGrafter"/>
</dbReference>
<evidence type="ECO:0000313" key="2">
    <source>
        <dbReference type="EnsemblMetazoa" id="XP_022659268"/>
    </source>
</evidence>
<reference evidence="2" key="1">
    <citation type="submission" date="2021-01" db="UniProtKB">
        <authorList>
            <consortium name="EnsemblMetazoa"/>
        </authorList>
    </citation>
    <scope>IDENTIFICATION</scope>
</reference>
<organism evidence="2 3">
    <name type="scientific">Varroa destructor</name>
    <name type="common">Honeybee mite</name>
    <dbReference type="NCBI Taxonomy" id="109461"/>
    <lineage>
        <taxon>Eukaryota</taxon>
        <taxon>Metazoa</taxon>
        <taxon>Ecdysozoa</taxon>
        <taxon>Arthropoda</taxon>
        <taxon>Chelicerata</taxon>
        <taxon>Arachnida</taxon>
        <taxon>Acari</taxon>
        <taxon>Parasitiformes</taxon>
        <taxon>Mesostigmata</taxon>
        <taxon>Gamasina</taxon>
        <taxon>Dermanyssoidea</taxon>
        <taxon>Varroidae</taxon>
        <taxon>Varroa</taxon>
    </lineage>
</organism>
<evidence type="ECO:0000313" key="3">
    <source>
        <dbReference type="Proteomes" id="UP000594260"/>
    </source>
</evidence>
<feature type="region of interest" description="Disordered" evidence="1">
    <location>
        <begin position="244"/>
        <end position="266"/>
    </location>
</feature>
<dbReference type="AlphaFoldDB" id="A0A7M7JZI2"/>
<dbReference type="PANTHER" id="PTHR21415:SF1">
    <property type="entry name" value="U7 SNRNA-ASSOCIATED SM-LIKE PROTEIN LSM11"/>
    <property type="match status" value="1"/>
</dbReference>
<feature type="compositionally biased region" description="Polar residues" evidence="1">
    <location>
        <begin position="252"/>
        <end position="262"/>
    </location>
</feature>
<dbReference type="RefSeq" id="XP_022659268.1">
    <property type="nucleotide sequence ID" value="XM_022803533.1"/>
</dbReference>